<organism evidence="2 3">
    <name type="scientific">Candidatus Nitrotoga arctica</name>
    <dbReference type="NCBI Taxonomy" id="453162"/>
    <lineage>
        <taxon>Bacteria</taxon>
        <taxon>Pseudomonadati</taxon>
        <taxon>Pseudomonadota</taxon>
        <taxon>Betaproteobacteria</taxon>
        <taxon>Nitrosomonadales</taxon>
        <taxon>Gallionellaceae</taxon>
        <taxon>Candidatus Nitrotoga</taxon>
    </lineage>
</organism>
<dbReference type="Pfam" id="PF04386">
    <property type="entry name" value="SspB"/>
    <property type="match status" value="1"/>
</dbReference>
<accession>A0ABN8ATA2</accession>
<keyword evidence="3" id="KW-1185">Reference proteome</keyword>
<name>A0ABN8ATA2_9PROT</name>
<evidence type="ECO:0000313" key="2">
    <source>
        <dbReference type="EMBL" id="CAG9934282.1"/>
    </source>
</evidence>
<dbReference type="GO" id="GO:0006508">
    <property type="term" value="P:proteolysis"/>
    <property type="evidence" value="ECO:0007669"/>
    <property type="project" value="UniProtKB-KW"/>
</dbReference>
<dbReference type="Proteomes" id="UP000839052">
    <property type="component" value="Chromosome"/>
</dbReference>
<dbReference type="InterPro" id="IPR007481">
    <property type="entry name" value="SspB"/>
</dbReference>
<reference evidence="2 3" key="1">
    <citation type="submission" date="2021-10" db="EMBL/GenBank/DDBJ databases">
        <authorList>
            <person name="Koch H."/>
        </authorList>
    </citation>
    <scope>NUCLEOTIDE SEQUENCE [LARGE SCALE GENOMIC DNA]</scope>
    <source>
        <strain evidence="2">6680</strain>
    </source>
</reference>
<protein>
    <submittedName>
        <fullName evidence="2">ClpXP protease specificity-enhancing factor / Stringent starvation protein B</fullName>
    </submittedName>
</protein>
<dbReference type="InterPro" id="IPR036760">
    <property type="entry name" value="SspB-like_sf"/>
</dbReference>
<keyword evidence="2" id="KW-0378">Hydrolase</keyword>
<evidence type="ECO:0000313" key="3">
    <source>
        <dbReference type="Proteomes" id="UP000839052"/>
    </source>
</evidence>
<dbReference type="PANTHER" id="PTHR37486:SF1">
    <property type="entry name" value="STRINGENT STARVATION PROTEIN B"/>
    <property type="match status" value="1"/>
</dbReference>
<dbReference type="RefSeq" id="WP_239797937.1">
    <property type="nucleotide sequence ID" value="NZ_OU912926.1"/>
</dbReference>
<dbReference type="EMBL" id="OU912926">
    <property type="protein sequence ID" value="CAG9934282.1"/>
    <property type="molecule type" value="Genomic_DNA"/>
</dbReference>
<sequence>MKEFSTKPYLIRAIYDWCSDSALTPYLAVKVSEQTRVPKAYVKDGEIVINLSMDAVRNLHIGNEEITCGGRFGGVSHGLVVPIDAVIGIFAKETGQGLVFQGNDSIPTLPTDSGSATSPDKPTLPGKPRLRVVK</sequence>
<dbReference type="PIRSF" id="PIRSF005276">
    <property type="entry name" value="SspB"/>
    <property type="match status" value="1"/>
</dbReference>
<keyword evidence="2" id="KW-0645">Protease</keyword>
<evidence type="ECO:0000256" key="1">
    <source>
        <dbReference type="SAM" id="MobiDB-lite"/>
    </source>
</evidence>
<gene>
    <name evidence="2" type="ORF">NTG6680_3033</name>
</gene>
<feature type="compositionally biased region" description="Polar residues" evidence="1">
    <location>
        <begin position="102"/>
        <end position="120"/>
    </location>
</feature>
<dbReference type="PANTHER" id="PTHR37486">
    <property type="entry name" value="STRINGENT STARVATION PROTEIN B"/>
    <property type="match status" value="1"/>
</dbReference>
<feature type="region of interest" description="Disordered" evidence="1">
    <location>
        <begin position="102"/>
        <end position="134"/>
    </location>
</feature>
<dbReference type="NCBIfam" id="NF008769">
    <property type="entry name" value="PRK11798.2-5"/>
    <property type="match status" value="1"/>
</dbReference>
<proteinExistence type="predicted"/>
<dbReference type="Gene3D" id="2.30.30.220">
    <property type="entry name" value="SspB-like"/>
    <property type="match status" value="1"/>
</dbReference>
<dbReference type="SUPFAM" id="SSF101738">
    <property type="entry name" value="SspB-like"/>
    <property type="match status" value="1"/>
</dbReference>
<dbReference type="GO" id="GO:0008233">
    <property type="term" value="F:peptidase activity"/>
    <property type="evidence" value="ECO:0007669"/>
    <property type="project" value="UniProtKB-KW"/>
</dbReference>